<evidence type="ECO:0008006" key="3">
    <source>
        <dbReference type="Google" id="ProtNLM"/>
    </source>
</evidence>
<protein>
    <recommendedName>
        <fullName evidence="3">Tetratricopeptide repeat protein</fullName>
    </recommendedName>
</protein>
<comment type="caution">
    <text evidence="1">The sequence shown here is derived from an EMBL/GenBank/DDBJ whole genome shotgun (WGS) entry which is preliminary data.</text>
</comment>
<gene>
    <name evidence="1" type="ORF">GCM10023143_18860</name>
</gene>
<evidence type="ECO:0000313" key="2">
    <source>
        <dbReference type="Proteomes" id="UP001501207"/>
    </source>
</evidence>
<reference evidence="2" key="1">
    <citation type="journal article" date="2019" name="Int. J. Syst. Evol. Microbiol.">
        <title>The Global Catalogue of Microorganisms (GCM) 10K type strain sequencing project: providing services to taxonomists for standard genome sequencing and annotation.</title>
        <authorList>
            <consortium name="The Broad Institute Genomics Platform"/>
            <consortium name="The Broad Institute Genome Sequencing Center for Infectious Disease"/>
            <person name="Wu L."/>
            <person name="Ma J."/>
        </authorList>
    </citation>
    <scope>NUCLEOTIDE SEQUENCE [LARGE SCALE GENOMIC DNA]</scope>
    <source>
        <strain evidence="2">JCM 17664</strain>
    </source>
</reference>
<name>A0ABP8FT02_9BACT</name>
<dbReference type="EMBL" id="BAABFN010000004">
    <property type="protein sequence ID" value="GAA4310408.1"/>
    <property type="molecule type" value="Genomic_DNA"/>
</dbReference>
<dbReference type="Proteomes" id="UP001501207">
    <property type="component" value="Unassembled WGS sequence"/>
</dbReference>
<sequence>MSKNGVIRLVQSMSGAEKRHFRLSCKKQAGERDYLQLFDLIDREKLTDAALLEKRFLQLYPGVSLENTAQYLFRIITDNLVQIKINHNHFFRQFHHMLQARLLFERALPEEAYKLLKKVQHSAMDRENHLIAYLSHRFELDYLAETNFADMQEKQLVALQMKAKHVLRDMHHIHEHHSLYELLKYRLIYSGKALSEEDRKQLNDLLLSEVSLVTGRVKNSFTARKLHLLFQSFFFTDTGDYKPALKMFRQLTQLFEDNRERWDHPPMDYLSSLEGILDSLRTIRFYDEMDFYLQKIEGLTTLPYPEHFSTIADKTVMIYRLAFLTGTGNFEDAALYCKAIPPVLLKMYHTGDYEKQSELLFYAGLAYFGIRDFKKASKYINEIVLTGKVHYPAVIYRVARLLGLLIHYELGDQEYLDYEIRSYKRSFRAKGKLLKTESLLFKIIQLSPLNHPHFRNQQLWKKTAPLLAPIESDKYEMQLLKYYDFTSWIKAKFSRYQEK</sequence>
<organism evidence="1 2">
    <name type="scientific">Compostibacter hankyongensis</name>
    <dbReference type="NCBI Taxonomy" id="1007089"/>
    <lineage>
        <taxon>Bacteria</taxon>
        <taxon>Pseudomonadati</taxon>
        <taxon>Bacteroidota</taxon>
        <taxon>Chitinophagia</taxon>
        <taxon>Chitinophagales</taxon>
        <taxon>Chitinophagaceae</taxon>
        <taxon>Compostibacter</taxon>
    </lineage>
</organism>
<accession>A0ABP8FT02</accession>
<evidence type="ECO:0000313" key="1">
    <source>
        <dbReference type="EMBL" id="GAA4310408.1"/>
    </source>
</evidence>
<proteinExistence type="predicted"/>
<dbReference type="RefSeq" id="WP_344978559.1">
    <property type="nucleotide sequence ID" value="NZ_BAABFN010000004.1"/>
</dbReference>
<keyword evidence="2" id="KW-1185">Reference proteome</keyword>